<dbReference type="Proteomes" id="UP001172102">
    <property type="component" value="Unassembled WGS sequence"/>
</dbReference>
<organism evidence="2 3">
    <name type="scientific">Lasiosphaeris hirsuta</name>
    <dbReference type="NCBI Taxonomy" id="260670"/>
    <lineage>
        <taxon>Eukaryota</taxon>
        <taxon>Fungi</taxon>
        <taxon>Dikarya</taxon>
        <taxon>Ascomycota</taxon>
        <taxon>Pezizomycotina</taxon>
        <taxon>Sordariomycetes</taxon>
        <taxon>Sordariomycetidae</taxon>
        <taxon>Sordariales</taxon>
        <taxon>Lasiosphaeriaceae</taxon>
        <taxon>Lasiosphaeris</taxon>
    </lineage>
</organism>
<feature type="non-terminal residue" evidence="2">
    <location>
        <position position="1"/>
    </location>
</feature>
<evidence type="ECO:0000313" key="3">
    <source>
        <dbReference type="Proteomes" id="UP001172102"/>
    </source>
</evidence>
<reference evidence="2" key="1">
    <citation type="submission" date="2023-06" db="EMBL/GenBank/DDBJ databases">
        <title>Genome-scale phylogeny and comparative genomics of the fungal order Sordariales.</title>
        <authorList>
            <consortium name="Lawrence Berkeley National Laboratory"/>
            <person name="Hensen N."/>
            <person name="Bonometti L."/>
            <person name="Westerberg I."/>
            <person name="Brannstrom I.O."/>
            <person name="Guillou S."/>
            <person name="Cros-Aarteil S."/>
            <person name="Calhoun S."/>
            <person name="Haridas S."/>
            <person name="Kuo A."/>
            <person name="Mondo S."/>
            <person name="Pangilinan J."/>
            <person name="Riley R."/>
            <person name="Labutti K."/>
            <person name="Andreopoulos B."/>
            <person name="Lipzen A."/>
            <person name="Chen C."/>
            <person name="Yanf M."/>
            <person name="Daum C."/>
            <person name="Ng V."/>
            <person name="Clum A."/>
            <person name="Steindorff A."/>
            <person name="Ohm R."/>
            <person name="Martin F."/>
            <person name="Silar P."/>
            <person name="Natvig D."/>
            <person name="Lalanne C."/>
            <person name="Gautier V."/>
            <person name="Ament-Velasquez S.L."/>
            <person name="Kruys A."/>
            <person name="Hutchinson M.I."/>
            <person name="Powell A.J."/>
            <person name="Barry K."/>
            <person name="Miller A.N."/>
            <person name="Grigoriev I.V."/>
            <person name="Debuchy R."/>
            <person name="Gladieux P."/>
            <person name="Thoren M.H."/>
            <person name="Johannesson H."/>
        </authorList>
    </citation>
    <scope>NUCLEOTIDE SEQUENCE</scope>
    <source>
        <strain evidence="2">SMH4607-1</strain>
    </source>
</reference>
<accession>A0AA40BDG3</accession>
<feature type="compositionally biased region" description="Basic and acidic residues" evidence="1">
    <location>
        <begin position="123"/>
        <end position="161"/>
    </location>
</feature>
<protein>
    <submittedName>
        <fullName evidence="2">Uncharacterized protein</fullName>
    </submittedName>
</protein>
<name>A0AA40BDG3_9PEZI</name>
<proteinExistence type="predicted"/>
<feature type="compositionally biased region" description="Polar residues" evidence="1">
    <location>
        <begin position="263"/>
        <end position="273"/>
    </location>
</feature>
<keyword evidence="3" id="KW-1185">Reference proteome</keyword>
<dbReference type="AlphaFoldDB" id="A0AA40BDG3"/>
<sequence length="280" mass="32435">IIDAHYPHLKKATASLLVADGCGGFHWLLEREVIHDDHLHHQPSGQVEFYLSDFLDSEDLPIDFCRPPPGISRSSFSTISYQELAAVFRTARHVQHPDVFAMAEEDMETNFFREMQQEYERRIAEERSETERRIAEERPEAERRIAKERSKAERRFTEERRQRKKLDKHAAKVRRRLKILSRLPLRPSRVPPTLSGVLLKSVVGAKRLIKVPPRPRGVLLRPSGDSLRICSSKGSSPSRWRLLFAKLTEKRNKIENKSPPSPFSSSQHGRNSRNYDFLAL</sequence>
<gene>
    <name evidence="2" type="ORF">B0H67DRAFT_475944</name>
</gene>
<evidence type="ECO:0000256" key="1">
    <source>
        <dbReference type="SAM" id="MobiDB-lite"/>
    </source>
</evidence>
<evidence type="ECO:0000313" key="2">
    <source>
        <dbReference type="EMBL" id="KAK0731948.1"/>
    </source>
</evidence>
<feature type="region of interest" description="Disordered" evidence="1">
    <location>
        <begin position="251"/>
        <end position="273"/>
    </location>
</feature>
<dbReference type="EMBL" id="JAUKUA010000001">
    <property type="protein sequence ID" value="KAK0731948.1"/>
    <property type="molecule type" value="Genomic_DNA"/>
</dbReference>
<feature type="region of interest" description="Disordered" evidence="1">
    <location>
        <begin position="123"/>
        <end position="170"/>
    </location>
</feature>
<comment type="caution">
    <text evidence="2">The sequence shown here is derived from an EMBL/GenBank/DDBJ whole genome shotgun (WGS) entry which is preliminary data.</text>
</comment>